<dbReference type="PANTHER" id="PTHR43105:SF4">
    <property type="entry name" value="PROTEIN YDEP"/>
    <property type="match status" value="1"/>
</dbReference>
<dbReference type="Proteomes" id="UP000182498">
    <property type="component" value="Unassembled WGS sequence"/>
</dbReference>
<evidence type="ECO:0000313" key="13">
    <source>
        <dbReference type="EMBL" id="CUU64927.1"/>
    </source>
</evidence>
<evidence type="ECO:0000256" key="8">
    <source>
        <dbReference type="ARBA" id="ARBA00023004"/>
    </source>
</evidence>
<organism evidence="13 14">
    <name type="scientific">Corynebacterium variabile</name>
    <dbReference type="NCBI Taxonomy" id="1727"/>
    <lineage>
        <taxon>Bacteria</taxon>
        <taxon>Bacillati</taxon>
        <taxon>Actinomycetota</taxon>
        <taxon>Actinomycetes</taxon>
        <taxon>Mycobacteriales</taxon>
        <taxon>Corynebacteriaceae</taxon>
        <taxon>Corynebacterium</taxon>
    </lineage>
</organism>
<keyword evidence="9" id="KW-0411">Iron-sulfur</keyword>
<keyword evidence="6" id="KW-0479">Metal-binding</keyword>
<evidence type="ECO:0000256" key="5">
    <source>
        <dbReference type="ARBA" id="ARBA00022505"/>
    </source>
</evidence>
<dbReference type="InterPro" id="IPR006656">
    <property type="entry name" value="Mopterin_OxRdtase"/>
</dbReference>
<dbReference type="SUPFAM" id="SSF50692">
    <property type="entry name" value="ADC-like"/>
    <property type="match status" value="1"/>
</dbReference>
<dbReference type="SUPFAM" id="SSF53706">
    <property type="entry name" value="Formate dehydrogenase/DMSO reductase, domains 1-3"/>
    <property type="match status" value="1"/>
</dbReference>
<dbReference type="PIRSF" id="PIRSF000144">
    <property type="entry name" value="CbbBc"/>
    <property type="match status" value="1"/>
</dbReference>
<dbReference type="OMA" id="DCSDLCH"/>
<dbReference type="Gene3D" id="3.40.228.10">
    <property type="entry name" value="Dimethylsulfoxide Reductase, domain 2"/>
    <property type="match status" value="1"/>
</dbReference>
<dbReference type="Pfam" id="PF01568">
    <property type="entry name" value="Molydop_binding"/>
    <property type="match status" value="1"/>
</dbReference>
<evidence type="ECO:0000256" key="3">
    <source>
        <dbReference type="ARBA" id="ARBA00010312"/>
    </source>
</evidence>
<keyword evidence="5" id="KW-0500">Molybdenum</keyword>
<evidence type="ECO:0000259" key="12">
    <source>
        <dbReference type="Pfam" id="PF01568"/>
    </source>
</evidence>
<gene>
    <name evidence="13" type="ORF">CVAR292_00232</name>
</gene>
<dbReference type="Gene3D" id="2.40.40.20">
    <property type="match status" value="1"/>
</dbReference>
<dbReference type="InterPro" id="IPR037951">
    <property type="entry name" value="MopB_CT_YdeP"/>
</dbReference>
<evidence type="ECO:0000259" key="11">
    <source>
        <dbReference type="Pfam" id="PF00384"/>
    </source>
</evidence>
<dbReference type="CDD" id="cd02787">
    <property type="entry name" value="MopB_CT_ydeP"/>
    <property type="match status" value="1"/>
</dbReference>
<proteinExistence type="inferred from homology"/>
<feature type="compositionally biased region" description="Polar residues" evidence="10">
    <location>
        <begin position="1"/>
        <end position="17"/>
    </location>
</feature>
<evidence type="ECO:0000256" key="6">
    <source>
        <dbReference type="ARBA" id="ARBA00022723"/>
    </source>
</evidence>
<keyword evidence="8" id="KW-0408">Iron</keyword>
<keyword evidence="14" id="KW-1185">Reference proteome</keyword>
<dbReference type="GO" id="GO:0043546">
    <property type="term" value="F:molybdopterin cofactor binding"/>
    <property type="evidence" value="ECO:0007669"/>
    <property type="project" value="InterPro"/>
</dbReference>
<evidence type="ECO:0000256" key="10">
    <source>
        <dbReference type="SAM" id="MobiDB-lite"/>
    </source>
</evidence>
<dbReference type="EMBL" id="FAUH01000001">
    <property type="protein sequence ID" value="CUU64927.1"/>
    <property type="molecule type" value="Genomic_DNA"/>
</dbReference>
<dbReference type="OrthoDB" id="9759518at2"/>
<sequence>MTQITSGSTIGRMTNVQGLPPVTDQVNPVANRFDHPRVSENEKVATGIPAVLHAMQYALPNNGGPSLLTINKHKGFDCPGCAWPEPDQHDLNIVEFCENGAKAVAEETTPTKAGPDFWARYTVEELREKTDHWLGKQGRITHPLVYDRDSGDGHYRPISWDDAIAMIAGELQSITPDEAVFYTSGKAVNESAYAVQLLARRMGTNNLPDCSNMCHESTGSALSATLGLGKGSVTINDFHTTDLLISVGQNPGTNHPRALTAYSRCKENGGKILALNPMPEAGLMAFREPQAVKTYLGFKEKLADDYLQVRLDGDRALFLAVNKELVARDNVIDHWFLDTYTSGFDAFKAHLETLDDDELAAAHGIPRSQVLGMVDSIEAASTTIITWTLGATQHKNAVATIQEMVNTLLITGRIGKPGCGTAPLRGHSNVQGDRTMGVWEKSPESFLAAIEEEFGFPVPREHGYDTVSSLQAMRDGKVKFFLSLGGNLVRVASDTAVLERGMAANELTVHLSTKPNGSHAWPGRKSLILPVRARTDLDMQKSGRQSVTVEDSAGKVHASTGKRRFHRSSDLKSEVDILCSIGRETFGDDFWQPMIDNYDVLRDHIAATIPGFENFNGRLNHPGGFYLPNGPRERKFTTADGKAHLTVNEIDPVELKPGELMMNTVRTHDQYNSTVYGMDDRYRGIKGGRRVVLMNKADCAERGLRDGDMVDIVSSFPDGERRAPDFRVVEYDHSRGGCTTYFPEANVVIPLDNAVTKSNTPVFKSTPIHLEPTGKRAEDMPPMPAGDK</sequence>
<dbReference type="GO" id="GO:0016020">
    <property type="term" value="C:membrane"/>
    <property type="evidence" value="ECO:0007669"/>
    <property type="project" value="TreeGrafter"/>
</dbReference>
<reference evidence="14" key="1">
    <citation type="submission" date="2015-11" db="EMBL/GenBank/DDBJ databases">
        <authorList>
            <person name="Dugat-Bony E."/>
        </authorList>
    </citation>
    <scope>NUCLEOTIDE SEQUENCE [LARGE SCALE GENOMIC DNA]</scope>
    <source>
        <strain evidence="14">Mu292</strain>
    </source>
</reference>
<dbReference type="AlphaFoldDB" id="A0A110BGA5"/>
<feature type="domain" description="Molybdopterin oxidoreductase" evidence="11">
    <location>
        <begin position="139"/>
        <end position="503"/>
    </location>
</feature>
<dbReference type="InterPro" id="IPR050123">
    <property type="entry name" value="Prok_molybdopt-oxidoreductase"/>
</dbReference>
<accession>A0A110BGA5</accession>
<dbReference type="NCBIfam" id="TIGR01701">
    <property type="entry name" value="Fdhalpha-like"/>
    <property type="match status" value="1"/>
</dbReference>
<dbReference type="CDD" id="cd02767">
    <property type="entry name" value="MopB_ydeP"/>
    <property type="match status" value="1"/>
</dbReference>
<dbReference type="GO" id="GO:0008863">
    <property type="term" value="F:formate dehydrogenase (NAD+) activity"/>
    <property type="evidence" value="ECO:0007669"/>
    <property type="project" value="InterPro"/>
</dbReference>
<evidence type="ECO:0000313" key="14">
    <source>
        <dbReference type="Proteomes" id="UP000182498"/>
    </source>
</evidence>
<dbReference type="InterPro" id="IPR010046">
    <property type="entry name" value="Mopterin_OxRdtse_a_bac"/>
</dbReference>
<feature type="region of interest" description="Disordered" evidence="10">
    <location>
        <begin position="765"/>
        <end position="788"/>
    </location>
</feature>
<dbReference type="Pfam" id="PF00384">
    <property type="entry name" value="Molybdopterin"/>
    <property type="match status" value="1"/>
</dbReference>
<keyword evidence="4" id="KW-0004">4Fe-4S</keyword>
<comment type="cofactor">
    <cofactor evidence="2">
        <name>[4Fe-4S] cluster</name>
        <dbReference type="ChEBI" id="CHEBI:49883"/>
    </cofactor>
</comment>
<dbReference type="InterPro" id="IPR009010">
    <property type="entry name" value="Asp_de-COase-like_dom_sf"/>
</dbReference>
<evidence type="ECO:0000256" key="1">
    <source>
        <dbReference type="ARBA" id="ARBA00001942"/>
    </source>
</evidence>
<dbReference type="InterPro" id="IPR041953">
    <property type="entry name" value="YdeP_MopB"/>
</dbReference>
<evidence type="ECO:0000256" key="9">
    <source>
        <dbReference type="ARBA" id="ARBA00023014"/>
    </source>
</evidence>
<protein>
    <submittedName>
        <fullName evidence="13">Oxidoreductase alpha (Molybdopterin) subunit</fullName>
    </submittedName>
</protein>
<dbReference type="Gene3D" id="3.40.50.740">
    <property type="match status" value="1"/>
</dbReference>
<comment type="similarity">
    <text evidence="3">Belongs to the prokaryotic molybdopterin-containing oxidoreductase family.</text>
</comment>
<comment type="cofactor">
    <cofactor evidence="1">
        <name>Mo-bis(molybdopterin guanine dinucleotide)</name>
        <dbReference type="ChEBI" id="CHEBI:60539"/>
    </cofactor>
</comment>
<name>A0A110BGA5_9CORY</name>
<dbReference type="GO" id="GO:0051539">
    <property type="term" value="F:4 iron, 4 sulfur cluster binding"/>
    <property type="evidence" value="ECO:0007669"/>
    <property type="project" value="UniProtKB-KW"/>
</dbReference>
<feature type="domain" description="Molybdopterin dinucleotide-binding" evidence="12">
    <location>
        <begin position="660"/>
        <end position="765"/>
    </location>
</feature>
<feature type="region of interest" description="Disordered" evidence="10">
    <location>
        <begin position="539"/>
        <end position="561"/>
    </location>
</feature>
<evidence type="ECO:0000256" key="4">
    <source>
        <dbReference type="ARBA" id="ARBA00022485"/>
    </source>
</evidence>
<feature type="region of interest" description="Disordered" evidence="10">
    <location>
        <begin position="1"/>
        <end position="23"/>
    </location>
</feature>
<evidence type="ECO:0000256" key="7">
    <source>
        <dbReference type="ARBA" id="ARBA00023002"/>
    </source>
</evidence>
<evidence type="ECO:0000256" key="2">
    <source>
        <dbReference type="ARBA" id="ARBA00001966"/>
    </source>
</evidence>
<dbReference type="PANTHER" id="PTHR43105">
    <property type="entry name" value="RESPIRATORY NITRATE REDUCTASE"/>
    <property type="match status" value="1"/>
</dbReference>
<keyword evidence="7" id="KW-0560">Oxidoreductase</keyword>
<dbReference type="InterPro" id="IPR006657">
    <property type="entry name" value="MoPterin_dinucl-bd_dom"/>
</dbReference>
<dbReference type="GO" id="GO:0030151">
    <property type="term" value="F:molybdenum ion binding"/>
    <property type="evidence" value="ECO:0007669"/>
    <property type="project" value="InterPro"/>
</dbReference>